<reference evidence="2" key="1">
    <citation type="submission" date="2014-09" db="EMBL/GenBank/DDBJ databases">
        <authorList>
            <person name="Magalhaes I.L.F."/>
            <person name="Oliveira U."/>
            <person name="Santos F.R."/>
            <person name="Vidigal T.H.D.A."/>
            <person name="Brescovit A.D."/>
            <person name="Santos A.J."/>
        </authorList>
    </citation>
    <scope>NUCLEOTIDE SEQUENCE</scope>
    <source>
        <tissue evidence="2">Shoot tissue taken approximately 20 cm above the soil surface</tissue>
    </source>
</reference>
<feature type="compositionally biased region" description="Acidic residues" evidence="1">
    <location>
        <begin position="20"/>
        <end position="39"/>
    </location>
</feature>
<dbReference type="EMBL" id="GBRH01160897">
    <property type="protein sequence ID" value="JAE36999.1"/>
    <property type="molecule type" value="Transcribed_RNA"/>
</dbReference>
<feature type="compositionally biased region" description="Acidic residues" evidence="1">
    <location>
        <begin position="1"/>
        <end position="10"/>
    </location>
</feature>
<protein>
    <submittedName>
        <fullName evidence="2">Uncharacterized protein</fullName>
    </submittedName>
</protein>
<reference evidence="2" key="2">
    <citation type="journal article" date="2015" name="Data Brief">
        <title>Shoot transcriptome of the giant reed, Arundo donax.</title>
        <authorList>
            <person name="Barrero R.A."/>
            <person name="Guerrero F.D."/>
            <person name="Moolhuijzen P."/>
            <person name="Goolsby J.A."/>
            <person name="Tidwell J."/>
            <person name="Bellgard S.E."/>
            <person name="Bellgard M.I."/>
        </authorList>
    </citation>
    <scope>NUCLEOTIDE SEQUENCE</scope>
    <source>
        <tissue evidence="2">Shoot tissue taken approximately 20 cm above the soil surface</tissue>
    </source>
</reference>
<sequence length="39" mass="4577">MHEEEKEEPGDFVFEPERFGDDDEDDDPDFSDVDGEVKE</sequence>
<evidence type="ECO:0000256" key="1">
    <source>
        <dbReference type="SAM" id="MobiDB-lite"/>
    </source>
</evidence>
<accession>A0A0A9HMD4</accession>
<dbReference type="AlphaFoldDB" id="A0A0A9HMD4"/>
<proteinExistence type="predicted"/>
<feature type="region of interest" description="Disordered" evidence="1">
    <location>
        <begin position="1"/>
        <end position="39"/>
    </location>
</feature>
<organism evidence="2">
    <name type="scientific">Arundo donax</name>
    <name type="common">Giant reed</name>
    <name type="synonym">Donax arundinaceus</name>
    <dbReference type="NCBI Taxonomy" id="35708"/>
    <lineage>
        <taxon>Eukaryota</taxon>
        <taxon>Viridiplantae</taxon>
        <taxon>Streptophyta</taxon>
        <taxon>Embryophyta</taxon>
        <taxon>Tracheophyta</taxon>
        <taxon>Spermatophyta</taxon>
        <taxon>Magnoliopsida</taxon>
        <taxon>Liliopsida</taxon>
        <taxon>Poales</taxon>
        <taxon>Poaceae</taxon>
        <taxon>PACMAD clade</taxon>
        <taxon>Arundinoideae</taxon>
        <taxon>Arundineae</taxon>
        <taxon>Arundo</taxon>
    </lineage>
</organism>
<evidence type="ECO:0000313" key="2">
    <source>
        <dbReference type="EMBL" id="JAE36999.1"/>
    </source>
</evidence>
<name>A0A0A9HMD4_ARUDO</name>